<proteinExistence type="predicted"/>
<dbReference type="OrthoDB" id="4525115at2759"/>
<feature type="region of interest" description="Disordered" evidence="1">
    <location>
        <begin position="667"/>
        <end position="718"/>
    </location>
</feature>
<evidence type="ECO:0000313" key="3">
    <source>
        <dbReference type="Proteomes" id="UP000030651"/>
    </source>
</evidence>
<evidence type="ECO:0000256" key="1">
    <source>
        <dbReference type="SAM" id="MobiDB-lite"/>
    </source>
</evidence>
<gene>
    <name evidence="2" type="ORF">PFICI_09355</name>
</gene>
<sequence length="760" mass="83630">MPPVTRSHSKKQEKSLTAKADGSVTLLPVSRAQRNQILFIKLVFTVMSTHLRAKIIRKVQEYGGLHLELETLNEWFDHIRNLNIDQLERVPLTQDLPAQVAVTQDLLAQVPVNQDLVSQNLLAEDLLTQDLLAQDPLSTNRVGLDPNSSRNSIHNPSTQDLLIANRTGLSSLSFNNRTRNPLNHDSSNISSRSALDQDFIAASHTGFPSLSSLNDQNLEDQNLNALNQYFTTSTRTSVLPRSSFNDQNSNTSNQNFIVADHTGSPFTPSYNGNYSLLPQDTNFAGRSTLPSRSSDNNNQICDPFTQDLIVADHTGSQSSSDTDDPYTSLFRSIREAFSDFNMDNNGDNQDASRAINDEDYDSAAEGYPMMIKKTPRGRIIWNDLAHEHLLVALYYATTPSDQQWRQIQENLGPFGFDNCSVVAFKQHLLKLANRLQPHNEGRRGPYRVRSIESAEPETPANDDDGDDESSLASGGRRAVARGSRGARGGRARARGRGGRGARGTTRGTSRVAGTKRRVNETDDGLSSGMATPDAGWDADVPDDESDAKRVKTNDAGPRGVRDAPAFPGTEYRNSHYSDGFAYGPRGSYETANHEGFYPMRASAYERPAGFAPAQLPRAPAPYGAEDYVPMPVGMNTGYYVGDRYHEVGNNVRFPGGGAGYYQPPGNIYGGYHRRPEVGPPYGHYHHHHQQQQQQQQQQQHQPAYQGYDAYGGNDGYNAAAEQSFTAQLEAPVGPASSLATIATAALAQQGKEEEEEKKPM</sequence>
<feature type="compositionally biased region" description="Basic residues" evidence="1">
    <location>
        <begin position="487"/>
        <end position="499"/>
    </location>
</feature>
<dbReference type="KEGG" id="pfy:PFICI_09355"/>
<dbReference type="AlphaFoldDB" id="W3X289"/>
<feature type="region of interest" description="Disordered" evidence="1">
    <location>
        <begin position="436"/>
        <end position="571"/>
    </location>
</feature>
<dbReference type="GeneID" id="19274368"/>
<dbReference type="RefSeq" id="XP_007836127.1">
    <property type="nucleotide sequence ID" value="XM_007837936.1"/>
</dbReference>
<feature type="compositionally biased region" description="Low complexity" evidence="1">
    <location>
        <begin position="472"/>
        <end position="483"/>
    </location>
</feature>
<dbReference type="Proteomes" id="UP000030651">
    <property type="component" value="Unassembled WGS sequence"/>
</dbReference>
<keyword evidence="3" id="KW-1185">Reference proteome</keyword>
<dbReference type="EMBL" id="KI912114">
    <property type="protein sequence ID" value="ETS79502.1"/>
    <property type="molecule type" value="Genomic_DNA"/>
</dbReference>
<feature type="compositionally biased region" description="Acidic residues" evidence="1">
    <location>
        <begin position="460"/>
        <end position="469"/>
    </location>
</feature>
<feature type="region of interest" description="Disordered" evidence="1">
    <location>
        <begin position="138"/>
        <end position="159"/>
    </location>
</feature>
<dbReference type="HOGENOM" id="CLU_366844_0_0_1"/>
<evidence type="ECO:0000313" key="2">
    <source>
        <dbReference type="EMBL" id="ETS79502.1"/>
    </source>
</evidence>
<protein>
    <submittedName>
        <fullName evidence="2">Uncharacterized protein</fullName>
    </submittedName>
</protein>
<name>W3X289_PESFW</name>
<feature type="compositionally biased region" description="Low complexity" evidence="1">
    <location>
        <begin position="690"/>
        <end position="718"/>
    </location>
</feature>
<accession>W3X289</accession>
<organism evidence="2 3">
    <name type="scientific">Pestalotiopsis fici (strain W106-1 / CGMCC3.15140)</name>
    <dbReference type="NCBI Taxonomy" id="1229662"/>
    <lineage>
        <taxon>Eukaryota</taxon>
        <taxon>Fungi</taxon>
        <taxon>Dikarya</taxon>
        <taxon>Ascomycota</taxon>
        <taxon>Pezizomycotina</taxon>
        <taxon>Sordariomycetes</taxon>
        <taxon>Xylariomycetidae</taxon>
        <taxon>Amphisphaeriales</taxon>
        <taxon>Sporocadaceae</taxon>
        <taxon>Pestalotiopsis</taxon>
    </lineage>
</organism>
<reference evidence="3" key="1">
    <citation type="journal article" date="2015" name="BMC Genomics">
        <title>Genomic and transcriptomic analysis of the endophytic fungus Pestalotiopsis fici reveals its lifestyle and high potential for synthesis of natural products.</title>
        <authorList>
            <person name="Wang X."/>
            <person name="Zhang X."/>
            <person name="Liu L."/>
            <person name="Xiang M."/>
            <person name="Wang W."/>
            <person name="Sun X."/>
            <person name="Che Y."/>
            <person name="Guo L."/>
            <person name="Liu G."/>
            <person name="Guo L."/>
            <person name="Wang C."/>
            <person name="Yin W.B."/>
            <person name="Stadler M."/>
            <person name="Zhang X."/>
            <person name="Liu X."/>
        </authorList>
    </citation>
    <scope>NUCLEOTIDE SEQUENCE [LARGE SCALE GENOMIC DNA]</scope>
    <source>
        <strain evidence="3">W106-1 / CGMCC3.15140</strain>
    </source>
</reference>
<dbReference type="InParanoid" id="W3X289"/>
<feature type="compositionally biased region" description="Low complexity" evidence="1">
    <location>
        <begin position="502"/>
        <end position="512"/>
    </location>
</feature>